<accession>A0A1X0QBW9</accession>
<evidence type="ECO:0000313" key="2">
    <source>
        <dbReference type="EMBL" id="ORD97195.1"/>
    </source>
</evidence>
<feature type="coiled-coil region" evidence="1">
    <location>
        <begin position="50"/>
        <end position="84"/>
    </location>
</feature>
<keyword evidence="1" id="KW-0175">Coiled coil</keyword>
<dbReference type="Proteomes" id="UP000192356">
    <property type="component" value="Unassembled WGS sequence"/>
</dbReference>
<sequence length="140" mass="16551">MKEDNRKINIVLNPLNLIEDKKSTVEFSNENVFQNKKVKIHNETETVDIYEDLVKTIEEKDKIIKELSNKIREQEIIINQSDRNINNNKINQAIEIVDYLLNTKSIDLEIQTEQNKNKRLTNIIEMLISKIKELKMNKLS</sequence>
<proteinExistence type="predicted"/>
<dbReference type="VEuPathDB" id="MicrosporidiaDB:HERIO_929"/>
<dbReference type="VEuPathDB" id="MicrosporidiaDB:A0H76_2028"/>
<keyword evidence="3" id="KW-1185">Reference proteome</keyword>
<feature type="coiled-coil region" evidence="1">
    <location>
        <begin position="110"/>
        <end position="137"/>
    </location>
</feature>
<reference evidence="2 3" key="1">
    <citation type="journal article" date="2017" name="Environ. Microbiol.">
        <title>Decay of the glycolytic pathway and adaptation to intranuclear parasitism within Enterocytozoonidae microsporidia.</title>
        <authorList>
            <person name="Wiredu Boakye D."/>
            <person name="Jaroenlak P."/>
            <person name="Prachumwat A."/>
            <person name="Williams T.A."/>
            <person name="Bateman K.S."/>
            <person name="Itsathitphaisarn O."/>
            <person name="Sritunyalucksana K."/>
            <person name="Paszkiewicz K.H."/>
            <person name="Moore K.A."/>
            <person name="Stentiford G.D."/>
            <person name="Williams B.A."/>
        </authorList>
    </citation>
    <scope>NUCLEOTIDE SEQUENCE [LARGE SCALE GENOMIC DNA]</scope>
    <source>
        <strain evidence="2 3">GB1</strain>
    </source>
</reference>
<evidence type="ECO:0000256" key="1">
    <source>
        <dbReference type="SAM" id="Coils"/>
    </source>
</evidence>
<dbReference type="AlphaFoldDB" id="A0A1X0QBW9"/>
<evidence type="ECO:0000313" key="3">
    <source>
        <dbReference type="Proteomes" id="UP000192356"/>
    </source>
</evidence>
<name>A0A1X0QBW9_9MICR</name>
<comment type="caution">
    <text evidence="2">The sequence shown here is derived from an EMBL/GenBank/DDBJ whole genome shotgun (WGS) entry which is preliminary data.</text>
</comment>
<dbReference type="EMBL" id="LVKB01000036">
    <property type="protein sequence ID" value="ORD97195.1"/>
    <property type="molecule type" value="Genomic_DNA"/>
</dbReference>
<gene>
    <name evidence="2" type="ORF">HERIO_929</name>
</gene>
<organism evidence="2 3">
    <name type="scientific">Hepatospora eriocheir</name>
    <dbReference type="NCBI Taxonomy" id="1081669"/>
    <lineage>
        <taxon>Eukaryota</taxon>
        <taxon>Fungi</taxon>
        <taxon>Fungi incertae sedis</taxon>
        <taxon>Microsporidia</taxon>
        <taxon>Hepatosporidae</taxon>
        <taxon>Hepatospora</taxon>
    </lineage>
</organism>
<protein>
    <submittedName>
        <fullName evidence="2">Uncharacterized protein</fullName>
    </submittedName>
</protein>